<dbReference type="Proteomes" id="UP000288168">
    <property type="component" value="Unassembled WGS sequence"/>
</dbReference>
<dbReference type="Pfam" id="PF00106">
    <property type="entry name" value="adh_short"/>
    <property type="match status" value="1"/>
</dbReference>
<dbReference type="InterPro" id="IPR036291">
    <property type="entry name" value="NAD(P)-bd_dom_sf"/>
</dbReference>
<comment type="caution">
    <text evidence="1">The sequence shown here is derived from an EMBL/GenBank/DDBJ whole genome shotgun (WGS) entry which is preliminary data.</text>
</comment>
<evidence type="ECO:0000313" key="1">
    <source>
        <dbReference type="EMBL" id="RSL40731.1"/>
    </source>
</evidence>
<name>A0A428NIW4_9HYPO</name>
<dbReference type="AlphaFoldDB" id="A0A428NIW4"/>
<evidence type="ECO:0000313" key="2">
    <source>
        <dbReference type="Proteomes" id="UP000288168"/>
    </source>
</evidence>
<reference evidence="1 2" key="1">
    <citation type="submission" date="2017-06" db="EMBL/GenBank/DDBJ databases">
        <title>Comparative genomic analysis of Ambrosia Fusariam Clade fungi.</title>
        <authorList>
            <person name="Stajich J.E."/>
            <person name="Carrillo J."/>
            <person name="Kijimoto T."/>
            <person name="Eskalen A."/>
            <person name="O'Donnell K."/>
            <person name="Kasson M."/>
        </authorList>
    </citation>
    <scope>NUCLEOTIDE SEQUENCE [LARGE SCALE GENOMIC DNA]</scope>
    <source>
        <strain evidence="1 2">NRRL62584</strain>
    </source>
</reference>
<sequence>MADVPGPTGTPVTDIADEQWNPVVSINVNGVFNCSRSQLKVIKTGSIVSAASTFGQISMSE</sequence>
<protein>
    <submittedName>
        <fullName evidence="1">Uncharacterized protein</fullName>
    </submittedName>
</protein>
<dbReference type="SUPFAM" id="SSF51735">
    <property type="entry name" value="NAD(P)-binding Rossmann-fold domains"/>
    <property type="match status" value="1"/>
</dbReference>
<accession>A0A428NIW4</accession>
<dbReference type="Gene3D" id="3.40.50.720">
    <property type="entry name" value="NAD(P)-binding Rossmann-like Domain"/>
    <property type="match status" value="1"/>
</dbReference>
<dbReference type="InterPro" id="IPR002347">
    <property type="entry name" value="SDR_fam"/>
</dbReference>
<dbReference type="EMBL" id="NKCI01000472">
    <property type="protein sequence ID" value="RSL40731.1"/>
    <property type="molecule type" value="Genomic_DNA"/>
</dbReference>
<proteinExistence type="predicted"/>
<keyword evidence="2" id="KW-1185">Reference proteome</keyword>
<gene>
    <name evidence="1" type="ORF">CEP54_016037</name>
</gene>
<organism evidence="1 2">
    <name type="scientific">Fusarium duplospermum</name>
    <dbReference type="NCBI Taxonomy" id="1325734"/>
    <lineage>
        <taxon>Eukaryota</taxon>
        <taxon>Fungi</taxon>
        <taxon>Dikarya</taxon>
        <taxon>Ascomycota</taxon>
        <taxon>Pezizomycotina</taxon>
        <taxon>Sordariomycetes</taxon>
        <taxon>Hypocreomycetidae</taxon>
        <taxon>Hypocreales</taxon>
        <taxon>Nectriaceae</taxon>
        <taxon>Fusarium</taxon>
        <taxon>Fusarium solani species complex</taxon>
    </lineage>
</organism>